<dbReference type="PROSITE" id="PS51257">
    <property type="entry name" value="PROKAR_LIPOPROTEIN"/>
    <property type="match status" value="1"/>
</dbReference>
<dbReference type="RefSeq" id="WP_382381001.1">
    <property type="nucleotide sequence ID" value="NZ_JBHMEZ010000001.1"/>
</dbReference>
<evidence type="ECO:0000313" key="2">
    <source>
        <dbReference type="Proteomes" id="UP001589605"/>
    </source>
</evidence>
<organism evidence="1 2">
    <name type="scientific">Formosa undariae</name>
    <dbReference type="NCBI Taxonomy" id="1325436"/>
    <lineage>
        <taxon>Bacteria</taxon>
        <taxon>Pseudomonadati</taxon>
        <taxon>Bacteroidota</taxon>
        <taxon>Flavobacteriia</taxon>
        <taxon>Flavobacteriales</taxon>
        <taxon>Flavobacteriaceae</taxon>
        <taxon>Formosa</taxon>
    </lineage>
</organism>
<keyword evidence="2" id="KW-1185">Reference proteome</keyword>
<reference evidence="1 2" key="1">
    <citation type="submission" date="2024-09" db="EMBL/GenBank/DDBJ databases">
        <authorList>
            <person name="Sun Q."/>
            <person name="Mori K."/>
        </authorList>
    </citation>
    <scope>NUCLEOTIDE SEQUENCE [LARGE SCALE GENOMIC DNA]</scope>
    <source>
        <strain evidence="1 2">CECT 8286</strain>
    </source>
</reference>
<dbReference type="EMBL" id="JBHMEZ010000001">
    <property type="protein sequence ID" value="MFB9052030.1"/>
    <property type="molecule type" value="Genomic_DNA"/>
</dbReference>
<sequence length="136" mass="15779">MKLNGYLLRIGFLFINVCLLVSCEQIIENATDELIPEPESLMVGLLNNTPYNWKRAEIRSGNLIQNYDSTIKGAFSFYKPFNSIHSEAVILIQTEQEIFRYTPKFYDESTEVTEGTFYFEVSLVDLKTLDIKRKSF</sequence>
<evidence type="ECO:0000313" key="1">
    <source>
        <dbReference type="EMBL" id="MFB9052030.1"/>
    </source>
</evidence>
<comment type="caution">
    <text evidence="1">The sequence shown here is derived from an EMBL/GenBank/DDBJ whole genome shotgun (WGS) entry which is preliminary data.</text>
</comment>
<gene>
    <name evidence="1" type="ORF">ACFFVB_02955</name>
</gene>
<proteinExistence type="predicted"/>
<protein>
    <submittedName>
        <fullName evidence="1">Uncharacterized protein</fullName>
    </submittedName>
</protein>
<accession>A0ABV5EXW2</accession>
<dbReference type="Proteomes" id="UP001589605">
    <property type="component" value="Unassembled WGS sequence"/>
</dbReference>
<name>A0ABV5EXW2_9FLAO</name>